<dbReference type="InterPro" id="IPR039965">
    <property type="entry name" value="C3H7.08c"/>
</dbReference>
<dbReference type="PANTHER" id="PTHR40466">
    <property type="entry name" value="EXPRESSED PROTEIN"/>
    <property type="match status" value="1"/>
</dbReference>
<name>A0A8K0NJ33_9HYPO</name>
<reference evidence="3" key="1">
    <citation type="journal article" date="2020" name="bioRxiv">
        <title>Whole genome comparisons of ergot fungi reveals the divergence and evolution of species within the genus Claviceps are the result of varying mechanisms driving genome evolution and host range expansion.</title>
        <authorList>
            <person name="Wyka S.A."/>
            <person name="Mondo S.J."/>
            <person name="Liu M."/>
            <person name="Dettman J."/>
            <person name="Nalam V."/>
            <person name="Broders K.D."/>
        </authorList>
    </citation>
    <scope>NUCLEOTIDE SEQUENCE</scope>
    <source>
        <strain evidence="3">CCC 489</strain>
    </source>
</reference>
<accession>A0A8K0NJ33</accession>
<evidence type="ECO:0000313" key="4">
    <source>
        <dbReference type="Proteomes" id="UP000811619"/>
    </source>
</evidence>
<comment type="caution">
    <text evidence="3">The sequence shown here is derived from an EMBL/GenBank/DDBJ whole genome shotgun (WGS) entry which is preliminary data.</text>
</comment>
<dbReference type="Proteomes" id="UP000811619">
    <property type="component" value="Unassembled WGS sequence"/>
</dbReference>
<sequence length="126" mass="13708">MASQIARRFFTTSARRLQNENLKAESKRNPETLILGAVMVAALGGAGFYFGRSPTKSTSESPVSIAKDGMPWEGNTTGKYKYHPGGDPNADPRDAPSALNAVVVPNVTLPRELHDKYNKWGKDGYP</sequence>
<dbReference type="AlphaFoldDB" id="A0A8K0NJ33"/>
<feature type="region of interest" description="Disordered" evidence="1">
    <location>
        <begin position="54"/>
        <end position="96"/>
    </location>
</feature>
<protein>
    <submittedName>
        <fullName evidence="3">Uncharacterized protein</fullName>
    </submittedName>
</protein>
<gene>
    <name evidence="3" type="ORF">E4U42_003130</name>
</gene>
<keyword evidence="4" id="KW-1185">Reference proteome</keyword>
<evidence type="ECO:0000313" key="3">
    <source>
        <dbReference type="EMBL" id="KAG5926595.1"/>
    </source>
</evidence>
<feature type="transmembrane region" description="Helical" evidence="2">
    <location>
        <begin position="32"/>
        <end position="51"/>
    </location>
</feature>
<keyword evidence="2" id="KW-0812">Transmembrane</keyword>
<keyword evidence="2" id="KW-1133">Transmembrane helix</keyword>
<proteinExistence type="predicted"/>
<organism evidence="3 4">
    <name type="scientific">Claviceps africana</name>
    <dbReference type="NCBI Taxonomy" id="83212"/>
    <lineage>
        <taxon>Eukaryota</taxon>
        <taxon>Fungi</taxon>
        <taxon>Dikarya</taxon>
        <taxon>Ascomycota</taxon>
        <taxon>Pezizomycotina</taxon>
        <taxon>Sordariomycetes</taxon>
        <taxon>Hypocreomycetidae</taxon>
        <taxon>Hypocreales</taxon>
        <taxon>Clavicipitaceae</taxon>
        <taxon>Claviceps</taxon>
    </lineage>
</organism>
<dbReference type="EMBL" id="SRPY01000253">
    <property type="protein sequence ID" value="KAG5926595.1"/>
    <property type="molecule type" value="Genomic_DNA"/>
</dbReference>
<dbReference type="OrthoDB" id="3141857at2759"/>
<dbReference type="PANTHER" id="PTHR40466:SF1">
    <property type="entry name" value="FUNGAL PROTEIN"/>
    <property type="match status" value="1"/>
</dbReference>
<keyword evidence="2" id="KW-0472">Membrane</keyword>
<evidence type="ECO:0000256" key="2">
    <source>
        <dbReference type="SAM" id="Phobius"/>
    </source>
</evidence>
<evidence type="ECO:0000256" key="1">
    <source>
        <dbReference type="SAM" id="MobiDB-lite"/>
    </source>
</evidence>